<dbReference type="Gene3D" id="3.10.310.30">
    <property type="match status" value="1"/>
</dbReference>
<evidence type="ECO:0000256" key="6">
    <source>
        <dbReference type="ARBA" id="ARBA00022837"/>
    </source>
</evidence>
<dbReference type="GO" id="GO:0005509">
    <property type="term" value="F:calcium ion binding"/>
    <property type="evidence" value="ECO:0007669"/>
    <property type="project" value="InterPro"/>
</dbReference>
<dbReference type="PROSITE" id="PS50222">
    <property type="entry name" value="EF_HAND_2"/>
    <property type="match status" value="2"/>
</dbReference>
<dbReference type="Pfam" id="PF00571">
    <property type="entry name" value="CBS"/>
    <property type="match status" value="2"/>
</dbReference>
<dbReference type="SUPFAM" id="SSF64182">
    <property type="entry name" value="DHH phosphoesterases"/>
    <property type="match status" value="2"/>
</dbReference>
<keyword evidence="6" id="KW-0106">Calcium</keyword>
<dbReference type="GO" id="GO:0003723">
    <property type="term" value="F:RNA binding"/>
    <property type="evidence" value="ECO:0007669"/>
    <property type="project" value="UniProtKB-KW"/>
</dbReference>
<dbReference type="InterPro" id="IPR002048">
    <property type="entry name" value="EF_hand_dom"/>
</dbReference>
<sequence length="869" mass="95461">MKSLMDFRFIALFATICLMAIESSHSFITNPRSFVKFHVKEKVKSTKFSRRIQKPITFVKGEDIIDVEIENIEETVKSVKETVNEKTDNTESNPTDNATEKIVDLVADEEDGTKEIEAETADKKNELKTISGRYNYDNGLVITTDDDGRVTAVPKGRIEEATSKSSGKQNISEENSKIGRKSNKAKMKKTNKFLKEEIPKPVVSGDGFNVVLTHCTADFDTLASAVGLAKLWSNDHPASKAGESSEFESTKNYPTFVVLPRGAHPAVQKFLSLHKHLFPIRSLKSLPSDLSGLNRLGLVDAQKRERVGPAEFLIASADRVTIVDHHVEGDSDIHEATDYIVDEVGSVSAMIAEQLRDAGFDLSEAEATLLALGIHADTGSLCYDSTTVRDAEALAWVMSQGASQAAIAEHAHSTLSQEQQSVLTNALINTNSTIVHGVTVSTVLLSADGFINGLAAVTQDALELSSSDVYILSVIYEAKSGRRGKGSKSGDQAKVVLSTKLMAKKEDNEAKSDMRTFAEAWKGGETALRLKRLRAAFDQKDTDGSGYLDHDEIAAALSQTGVIASEDALKNLVETMDTNGDGKIDFEEFVAYSELATEMQEQREKETSKKSTTMIVIGRVKAGVNMKNVNLNQLFEPYGGGGHAKAASCTIKVEDEEDAALKLQGLVDDLIESSLTDQQTVGDFMTSPVLSAKPTMTEKQVEDLFIRYDVRALPVVDDNNDVIGLVTYKEVAAAKQRLWNKEQKRLRQEAKAAESNKGKKKVEGNEKYNDRKLGSALKGWMKQHVQTVEASLTMAEVEAILLENDVGCIPVVQDGTNQLVGMVTRTDLLRQHRYYPSLHYHNPGFSDSIAARKPIIELRKKLKKFDLDE</sequence>
<keyword evidence="3" id="KW-0548">Nucleotidyltransferase</keyword>
<feature type="coiled-coil region" evidence="10">
    <location>
        <begin position="736"/>
        <end position="763"/>
    </location>
</feature>
<dbReference type="InterPro" id="IPR001667">
    <property type="entry name" value="DDH_dom"/>
</dbReference>
<keyword evidence="7" id="KW-0460">Magnesium</keyword>
<dbReference type="SUPFAM" id="SSF47473">
    <property type="entry name" value="EF-hand"/>
    <property type="match status" value="1"/>
</dbReference>
<dbReference type="PANTHER" id="PTHR47788">
    <property type="entry name" value="POLYA POLYMERASE"/>
    <property type="match status" value="1"/>
</dbReference>
<dbReference type="Gene3D" id="3.10.580.10">
    <property type="entry name" value="CBS-domain"/>
    <property type="match status" value="1"/>
</dbReference>
<evidence type="ECO:0000256" key="10">
    <source>
        <dbReference type="SAM" id="Coils"/>
    </source>
</evidence>
<keyword evidence="9" id="KW-0129">CBS domain</keyword>
<dbReference type="Pfam" id="PF01368">
    <property type="entry name" value="DHH"/>
    <property type="match status" value="1"/>
</dbReference>
<feature type="domain" description="CBS" evidence="14">
    <location>
        <begin position="781"/>
        <end position="841"/>
    </location>
</feature>
<evidence type="ECO:0000256" key="5">
    <source>
        <dbReference type="ARBA" id="ARBA00022741"/>
    </source>
</evidence>
<dbReference type="AlphaFoldDB" id="A0AAD3CMA6"/>
<feature type="domain" description="EF-hand" evidence="13">
    <location>
        <begin position="528"/>
        <end position="563"/>
    </location>
</feature>
<reference evidence="15 16" key="1">
    <citation type="journal article" date="2021" name="Sci. Rep.">
        <title>The genome of the diatom Chaetoceros tenuissimus carries an ancient integrated fragment of an extant virus.</title>
        <authorList>
            <person name="Hongo Y."/>
            <person name="Kimura K."/>
            <person name="Takaki Y."/>
            <person name="Yoshida Y."/>
            <person name="Baba S."/>
            <person name="Kobayashi G."/>
            <person name="Nagasaki K."/>
            <person name="Hano T."/>
            <person name="Tomaru Y."/>
        </authorList>
    </citation>
    <scope>NUCLEOTIDE SEQUENCE [LARGE SCALE GENOMIC DNA]</scope>
    <source>
        <strain evidence="15 16">NIES-3715</strain>
    </source>
</reference>
<dbReference type="CDD" id="cd00051">
    <property type="entry name" value="EFh"/>
    <property type="match status" value="1"/>
</dbReference>
<keyword evidence="2" id="KW-0819">tRNA processing</keyword>
<evidence type="ECO:0000256" key="2">
    <source>
        <dbReference type="ARBA" id="ARBA00022694"/>
    </source>
</evidence>
<gene>
    <name evidence="15" type="ORF">CTEN210_05148</name>
</gene>
<keyword evidence="3" id="KW-0808">Transferase</keyword>
<accession>A0AAD3CMA6</accession>
<proteinExistence type="predicted"/>
<evidence type="ECO:0000313" key="16">
    <source>
        <dbReference type="Proteomes" id="UP001054902"/>
    </source>
</evidence>
<dbReference type="GO" id="GO:0000166">
    <property type="term" value="F:nucleotide binding"/>
    <property type="evidence" value="ECO:0007669"/>
    <property type="project" value="UniProtKB-KW"/>
</dbReference>
<comment type="cofactor">
    <cofactor evidence="1">
        <name>Mg(2+)</name>
        <dbReference type="ChEBI" id="CHEBI:18420"/>
    </cofactor>
</comment>
<dbReference type="GO" id="GO:0008033">
    <property type="term" value="P:tRNA processing"/>
    <property type="evidence" value="ECO:0007669"/>
    <property type="project" value="UniProtKB-KW"/>
</dbReference>
<dbReference type="PROSITE" id="PS51371">
    <property type="entry name" value="CBS"/>
    <property type="match status" value="2"/>
</dbReference>
<evidence type="ECO:0000256" key="7">
    <source>
        <dbReference type="ARBA" id="ARBA00022842"/>
    </source>
</evidence>
<keyword evidence="8" id="KW-0694">RNA-binding</keyword>
<dbReference type="InterPro" id="IPR046342">
    <property type="entry name" value="CBS_dom_sf"/>
</dbReference>
<keyword evidence="10" id="KW-0175">Coiled coil</keyword>
<feature type="domain" description="CBS" evidence="14">
    <location>
        <begin position="685"/>
        <end position="742"/>
    </location>
</feature>
<organism evidence="15 16">
    <name type="scientific">Chaetoceros tenuissimus</name>
    <dbReference type="NCBI Taxonomy" id="426638"/>
    <lineage>
        <taxon>Eukaryota</taxon>
        <taxon>Sar</taxon>
        <taxon>Stramenopiles</taxon>
        <taxon>Ochrophyta</taxon>
        <taxon>Bacillariophyta</taxon>
        <taxon>Coscinodiscophyceae</taxon>
        <taxon>Chaetocerotophycidae</taxon>
        <taxon>Chaetocerotales</taxon>
        <taxon>Chaetocerotaceae</taxon>
        <taxon>Chaetoceros</taxon>
    </lineage>
</organism>
<dbReference type="PROSITE" id="PS00018">
    <property type="entry name" value="EF_HAND_1"/>
    <property type="match status" value="2"/>
</dbReference>
<comment type="caution">
    <text evidence="15">The sequence shown here is derived from an EMBL/GenBank/DDBJ whole genome shotgun (WGS) entry which is preliminary data.</text>
</comment>
<evidence type="ECO:0000313" key="15">
    <source>
        <dbReference type="EMBL" id="GFH48672.1"/>
    </source>
</evidence>
<keyword evidence="5" id="KW-0547">Nucleotide-binding</keyword>
<evidence type="ECO:0000259" key="14">
    <source>
        <dbReference type="PROSITE" id="PS51371"/>
    </source>
</evidence>
<dbReference type="SMART" id="SM00116">
    <property type="entry name" value="CBS"/>
    <property type="match status" value="2"/>
</dbReference>
<keyword evidence="16" id="KW-1185">Reference proteome</keyword>
<keyword evidence="12" id="KW-0732">Signal</keyword>
<dbReference type="InterPro" id="IPR018247">
    <property type="entry name" value="EF_Hand_1_Ca_BS"/>
</dbReference>
<dbReference type="PANTHER" id="PTHR47788:SF1">
    <property type="entry name" value="A-ADDING TRNA NUCLEOTIDYLTRANSFERASE"/>
    <property type="match status" value="1"/>
</dbReference>
<evidence type="ECO:0000256" key="1">
    <source>
        <dbReference type="ARBA" id="ARBA00001946"/>
    </source>
</evidence>
<dbReference type="Gene3D" id="3.90.1640.10">
    <property type="entry name" value="inorganic pyrophosphatase (n-terminal core)"/>
    <property type="match status" value="1"/>
</dbReference>
<name>A0AAD3CMA6_9STRA</name>
<feature type="signal peptide" evidence="12">
    <location>
        <begin position="1"/>
        <end position="26"/>
    </location>
</feature>
<feature type="region of interest" description="Disordered" evidence="11">
    <location>
        <begin position="158"/>
        <end position="186"/>
    </location>
</feature>
<evidence type="ECO:0000256" key="4">
    <source>
        <dbReference type="ARBA" id="ARBA00022723"/>
    </source>
</evidence>
<evidence type="ECO:0000256" key="11">
    <source>
        <dbReference type="SAM" id="MobiDB-lite"/>
    </source>
</evidence>
<evidence type="ECO:0000256" key="12">
    <source>
        <dbReference type="SAM" id="SignalP"/>
    </source>
</evidence>
<feature type="domain" description="EF-hand" evidence="13">
    <location>
        <begin position="564"/>
        <end position="599"/>
    </location>
</feature>
<dbReference type="InterPro" id="IPR038763">
    <property type="entry name" value="DHH_sf"/>
</dbReference>
<dbReference type="SMART" id="SM00054">
    <property type="entry name" value="EFh"/>
    <property type="match status" value="2"/>
</dbReference>
<dbReference type="GO" id="GO:0016779">
    <property type="term" value="F:nucleotidyltransferase activity"/>
    <property type="evidence" value="ECO:0007669"/>
    <property type="project" value="UniProtKB-KW"/>
</dbReference>
<dbReference type="EMBL" id="BLLK01000029">
    <property type="protein sequence ID" value="GFH48672.1"/>
    <property type="molecule type" value="Genomic_DNA"/>
</dbReference>
<feature type="compositionally biased region" description="Polar residues" evidence="11">
    <location>
        <begin position="163"/>
        <end position="173"/>
    </location>
</feature>
<dbReference type="InterPro" id="IPR011992">
    <property type="entry name" value="EF-hand-dom_pair"/>
</dbReference>
<evidence type="ECO:0000256" key="9">
    <source>
        <dbReference type="PROSITE-ProRule" id="PRU00703"/>
    </source>
</evidence>
<protein>
    <recommendedName>
        <fullName evidence="17">Calmodulin</fullName>
    </recommendedName>
</protein>
<dbReference type="SUPFAM" id="SSF54631">
    <property type="entry name" value="CBS-domain pair"/>
    <property type="match status" value="1"/>
</dbReference>
<evidence type="ECO:0000256" key="3">
    <source>
        <dbReference type="ARBA" id="ARBA00022695"/>
    </source>
</evidence>
<keyword evidence="4" id="KW-0479">Metal-binding</keyword>
<feature type="chain" id="PRO_5042111823" description="Calmodulin" evidence="12">
    <location>
        <begin position="27"/>
        <end position="869"/>
    </location>
</feature>
<dbReference type="InterPro" id="IPR000644">
    <property type="entry name" value="CBS_dom"/>
</dbReference>
<dbReference type="Gene3D" id="1.10.238.10">
    <property type="entry name" value="EF-hand"/>
    <property type="match status" value="1"/>
</dbReference>
<evidence type="ECO:0000256" key="8">
    <source>
        <dbReference type="ARBA" id="ARBA00022884"/>
    </source>
</evidence>
<dbReference type="InterPro" id="IPR052390">
    <property type="entry name" value="tRNA_nt/polyA_polymerase"/>
</dbReference>
<dbReference type="Proteomes" id="UP001054902">
    <property type="component" value="Unassembled WGS sequence"/>
</dbReference>
<dbReference type="Pfam" id="PF13499">
    <property type="entry name" value="EF-hand_7"/>
    <property type="match status" value="1"/>
</dbReference>
<evidence type="ECO:0008006" key="17">
    <source>
        <dbReference type="Google" id="ProtNLM"/>
    </source>
</evidence>
<evidence type="ECO:0000259" key="13">
    <source>
        <dbReference type="PROSITE" id="PS50222"/>
    </source>
</evidence>